<accession>A0A6V7V8Y5</accession>
<keyword evidence="1" id="KW-0472">Membrane</keyword>
<evidence type="ECO:0000313" key="2">
    <source>
        <dbReference type="EMBL" id="CAD2170888.1"/>
    </source>
</evidence>
<evidence type="ECO:0000256" key="1">
    <source>
        <dbReference type="SAM" id="Phobius"/>
    </source>
</evidence>
<feature type="transmembrane region" description="Helical" evidence="1">
    <location>
        <begin position="50"/>
        <end position="69"/>
    </location>
</feature>
<name>A0A6V7V8Y5_MELEN</name>
<dbReference type="OrthoDB" id="5824817at2759"/>
<gene>
    <name evidence="2" type="ORF">MENT_LOCUS22319</name>
</gene>
<keyword evidence="1" id="KW-1133">Transmembrane helix</keyword>
<protein>
    <submittedName>
        <fullName evidence="2">Uncharacterized protein</fullName>
    </submittedName>
</protein>
<dbReference type="AlphaFoldDB" id="A0A6V7V8Y5"/>
<proteinExistence type="predicted"/>
<sequence length="189" mass="22022">MAKETKIGGNSSFSSSLNKTILNGKMRKEFKQQKINKKMNFSFGFLKSKLILNFCLIIAIIILIGNGNYNVYANEIRTSFPFELNLFENEFNEIPPQFQLKYSNNLEFLKRSLNNNNNNNIPSILPFKPQKRRMVVRVPFASQNPDGSQLSRIYKQLFEPTATRTKKQPFSPFYQRYLMEAATKEENKI</sequence>
<evidence type="ECO:0000313" key="3">
    <source>
        <dbReference type="Proteomes" id="UP000580250"/>
    </source>
</evidence>
<dbReference type="EMBL" id="CAJEWN010000175">
    <property type="protein sequence ID" value="CAD2170888.1"/>
    <property type="molecule type" value="Genomic_DNA"/>
</dbReference>
<comment type="caution">
    <text evidence="2">The sequence shown here is derived from an EMBL/GenBank/DDBJ whole genome shotgun (WGS) entry which is preliminary data.</text>
</comment>
<keyword evidence="1" id="KW-0812">Transmembrane</keyword>
<organism evidence="2 3">
    <name type="scientific">Meloidogyne enterolobii</name>
    <name type="common">Root-knot nematode worm</name>
    <name type="synonym">Meloidogyne mayaguensis</name>
    <dbReference type="NCBI Taxonomy" id="390850"/>
    <lineage>
        <taxon>Eukaryota</taxon>
        <taxon>Metazoa</taxon>
        <taxon>Ecdysozoa</taxon>
        <taxon>Nematoda</taxon>
        <taxon>Chromadorea</taxon>
        <taxon>Rhabditida</taxon>
        <taxon>Tylenchina</taxon>
        <taxon>Tylenchomorpha</taxon>
        <taxon>Tylenchoidea</taxon>
        <taxon>Meloidogynidae</taxon>
        <taxon>Meloidogyninae</taxon>
        <taxon>Meloidogyne</taxon>
    </lineage>
</organism>
<dbReference type="Proteomes" id="UP000580250">
    <property type="component" value="Unassembled WGS sequence"/>
</dbReference>
<reference evidence="2 3" key="1">
    <citation type="submission" date="2020-08" db="EMBL/GenBank/DDBJ databases">
        <authorList>
            <person name="Koutsovoulos G."/>
            <person name="Danchin GJ E."/>
        </authorList>
    </citation>
    <scope>NUCLEOTIDE SEQUENCE [LARGE SCALE GENOMIC DNA]</scope>
</reference>